<protein>
    <recommendedName>
        <fullName evidence="7 8">Glucosamine 6-phosphate N-acetyltransferase</fullName>
        <ecNumber evidence="3 8">2.3.1.4</ecNumber>
    </recommendedName>
</protein>
<comment type="similarity">
    <text evidence="2 8">Belongs to the acetyltransferase family. GNA1 subfamily.</text>
</comment>
<evidence type="ECO:0000256" key="8">
    <source>
        <dbReference type="RuleBase" id="RU365086"/>
    </source>
</evidence>
<evidence type="ECO:0000256" key="1">
    <source>
        <dbReference type="ARBA" id="ARBA00004832"/>
    </source>
</evidence>
<dbReference type="PANTHER" id="PTHR13355">
    <property type="entry name" value="GLUCOSAMINE 6-PHOSPHATE N-ACETYLTRANSFERASE"/>
    <property type="match status" value="1"/>
</dbReference>
<dbReference type="Proteomes" id="UP000268321">
    <property type="component" value="Unassembled WGS sequence"/>
</dbReference>
<dbReference type="CDD" id="cd04301">
    <property type="entry name" value="NAT_SF"/>
    <property type="match status" value="1"/>
</dbReference>
<dbReference type="Gene3D" id="3.40.630.30">
    <property type="match status" value="1"/>
</dbReference>
<name>A0A4V1J3K7_9ASCO</name>
<evidence type="ECO:0000259" key="9">
    <source>
        <dbReference type="PROSITE" id="PS51186"/>
    </source>
</evidence>
<dbReference type="AlphaFoldDB" id="A0A4V1J3K7"/>
<evidence type="ECO:0000313" key="11">
    <source>
        <dbReference type="Proteomes" id="UP000268321"/>
    </source>
</evidence>
<evidence type="ECO:0000256" key="6">
    <source>
        <dbReference type="ARBA" id="ARBA00048964"/>
    </source>
</evidence>
<organism evidence="10 11">
    <name type="scientific">Metschnikowia bicuspidata</name>
    <dbReference type="NCBI Taxonomy" id="27322"/>
    <lineage>
        <taxon>Eukaryota</taxon>
        <taxon>Fungi</taxon>
        <taxon>Dikarya</taxon>
        <taxon>Ascomycota</taxon>
        <taxon>Saccharomycotina</taxon>
        <taxon>Pichiomycetes</taxon>
        <taxon>Metschnikowiaceae</taxon>
        <taxon>Metschnikowia</taxon>
    </lineage>
</organism>
<dbReference type="EMBL" id="ML004431">
    <property type="protein sequence ID" value="RKP32399.1"/>
    <property type="molecule type" value="Genomic_DNA"/>
</dbReference>
<comment type="pathway">
    <text evidence="1 8">Nucleotide-sugar biosynthesis; UDP-N-acetyl-alpha-D-glucosamine biosynthesis; N-acetyl-alpha-D-glucosamine 1-phosphate from alpha-D-glucosamine 6-phosphate (route I): step 1/2.</text>
</comment>
<dbReference type="InterPro" id="IPR016181">
    <property type="entry name" value="Acyl_CoA_acyltransferase"/>
</dbReference>
<evidence type="ECO:0000313" key="10">
    <source>
        <dbReference type="EMBL" id="RKP32399.1"/>
    </source>
</evidence>
<evidence type="ECO:0000256" key="2">
    <source>
        <dbReference type="ARBA" id="ARBA00006048"/>
    </source>
</evidence>
<keyword evidence="11" id="KW-1185">Reference proteome</keyword>
<comment type="catalytic activity">
    <reaction evidence="6 8">
        <text>D-glucosamine 6-phosphate + acetyl-CoA = N-acetyl-D-glucosamine 6-phosphate + CoA + H(+)</text>
        <dbReference type="Rhea" id="RHEA:10292"/>
        <dbReference type="ChEBI" id="CHEBI:15378"/>
        <dbReference type="ChEBI" id="CHEBI:57287"/>
        <dbReference type="ChEBI" id="CHEBI:57288"/>
        <dbReference type="ChEBI" id="CHEBI:57513"/>
        <dbReference type="ChEBI" id="CHEBI:58725"/>
        <dbReference type="EC" id="2.3.1.4"/>
    </reaction>
</comment>
<dbReference type="PROSITE" id="PS51186">
    <property type="entry name" value="GNAT"/>
    <property type="match status" value="1"/>
</dbReference>
<evidence type="ECO:0000256" key="4">
    <source>
        <dbReference type="ARBA" id="ARBA00022679"/>
    </source>
</evidence>
<dbReference type="GO" id="GO:0006048">
    <property type="term" value="P:UDP-N-acetylglucosamine biosynthetic process"/>
    <property type="evidence" value="ECO:0007669"/>
    <property type="project" value="UniProtKB-UniRule"/>
</dbReference>
<gene>
    <name evidence="10" type="ORF">METBISCDRAFT_12150</name>
</gene>
<feature type="domain" description="N-acetyltransferase" evidence="9">
    <location>
        <begin position="7"/>
        <end position="149"/>
    </location>
</feature>
<dbReference type="Pfam" id="PF00583">
    <property type="entry name" value="Acetyltransf_1"/>
    <property type="match status" value="1"/>
</dbReference>
<dbReference type="OrthoDB" id="10039976at2759"/>
<dbReference type="EC" id="2.3.1.4" evidence="3 8"/>
<dbReference type="InterPro" id="IPR000182">
    <property type="entry name" value="GNAT_dom"/>
</dbReference>
<sequence>MSLPEGYSIRPVKASDYQKYIEVLSVLTTVGDVSESQFRDLLDLWAANPKIYFPQVIANAQDEVVATGMILIEQKLIHGCGKVGHVEDIAVARSQQGKNLGLLLIRHLNSIAEKEGCYKIILDCSPENAGFYNKCDYKNAGVYMSKRYG</sequence>
<dbReference type="PANTHER" id="PTHR13355:SF11">
    <property type="entry name" value="GLUCOSAMINE 6-PHOSPHATE N-ACETYLTRANSFERASE"/>
    <property type="match status" value="1"/>
</dbReference>
<evidence type="ECO:0000256" key="5">
    <source>
        <dbReference type="ARBA" id="ARBA00023315"/>
    </source>
</evidence>
<reference evidence="11" key="1">
    <citation type="journal article" date="2018" name="Nat. Microbiol.">
        <title>Leveraging single-cell genomics to expand the fungal tree of life.</title>
        <authorList>
            <person name="Ahrendt S.R."/>
            <person name="Quandt C.A."/>
            <person name="Ciobanu D."/>
            <person name="Clum A."/>
            <person name="Salamov A."/>
            <person name="Andreopoulos B."/>
            <person name="Cheng J.F."/>
            <person name="Woyke T."/>
            <person name="Pelin A."/>
            <person name="Henrissat B."/>
            <person name="Reynolds N.K."/>
            <person name="Benny G.L."/>
            <person name="Smith M.E."/>
            <person name="James T.Y."/>
            <person name="Grigoriev I.V."/>
        </authorList>
    </citation>
    <scope>NUCLEOTIDE SEQUENCE [LARGE SCALE GENOMIC DNA]</scope>
    <source>
        <strain evidence="11">Baker2002</strain>
    </source>
</reference>
<keyword evidence="4 8" id="KW-0808">Transferase</keyword>
<dbReference type="GO" id="GO:0004343">
    <property type="term" value="F:glucosamine 6-phosphate N-acetyltransferase activity"/>
    <property type="evidence" value="ECO:0007669"/>
    <property type="project" value="UniProtKB-UniRule"/>
</dbReference>
<proteinExistence type="inferred from homology"/>
<evidence type="ECO:0000256" key="3">
    <source>
        <dbReference type="ARBA" id="ARBA00012703"/>
    </source>
</evidence>
<evidence type="ECO:0000256" key="7">
    <source>
        <dbReference type="ARBA" id="ARBA00069869"/>
    </source>
</evidence>
<dbReference type="InterPro" id="IPR039143">
    <property type="entry name" value="GNPNAT1-like"/>
</dbReference>
<dbReference type="UniPathway" id="UPA00113">
    <property type="reaction ID" value="UER00529"/>
</dbReference>
<dbReference type="FunFam" id="3.40.630.30:FF:000136">
    <property type="entry name" value="Glucosamine 6-phosphate N-acetyltransferase"/>
    <property type="match status" value="1"/>
</dbReference>
<dbReference type="SUPFAM" id="SSF55729">
    <property type="entry name" value="Acyl-CoA N-acyltransferases (Nat)"/>
    <property type="match status" value="1"/>
</dbReference>
<accession>A0A4V1J3K7</accession>
<keyword evidence="5 8" id="KW-0012">Acyltransferase</keyword>